<dbReference type="KEGG" id="lfc:LFE_1918"/>
<dbReference type="Gene3D" id="1.10.8.60">
    <property type="match status" value="1"/>
</dbReference>
<dbReference type="Proteomes" id="UP000007382">
    <property type="component" value="Chromosome"/>
</dbReference>
<sequence>MNVESGFLRMFLKTRSPVFSRVIEQMRLLAPHDIPVVVEGETGTGKELFVQCLHELSPRNRGNLVPVNMGGIPQGLFEEIFFGHVRGAFTGADMAKEGLFAAANGGTLFLDEFNAMLPEHQPKLLRVLETSTYLSVGGLETKKTSARVVVASNDSLSDLKEAGDLREDLFFRLSTFRVILPPLRERREDIVPLFQYFLAQYSDRFKKSPPSYSRTLLDRIESHEWKGNIRELSRKTERAALFCGAGPIEWHHFGVSAEEEDVFPLFGVALEGFERGYIQDAIRKSGGNVRLGSELTGLSSTTYKRKVRQHSPGK</sequence>
<dbReference type="PANTHER" id="PTHR32071:SF117">
    <property type="entry name" value="PTS-DEPENDENT DIHYDROXYACETONE KINASE OPERON REGULATORY PROTEIN-RELATED"/>
    <property type="match status" value="1"/>
</dbReference>
<dbReference type="InterPro" id="IPR002078">
    <property type="entry name" value="Sigma_54_int"/>
</dbReference>
<dbReference type="InterPro" id="IPR027417">
    <property type="entry name" value="P-loop_NTPase"/>
</dbReference>
<evidence type="ECO:0000256" key="1">
    <source>
        <dbReference type="ARBA" id="ARBA00022741"/>
    </source>
</evidence>
<dbReference type="SMART" id="SM00382">
    <property type="entry name" value="AAA"/>
    <property type="match status" value="1"/>
</dbReference>
<dbReference type="EMBL" id="AP012342">
    <property type="protein sequence ID" value="BAM07596.1"/>
    <property type="molecule type" value="Genomic_DNA"/>
</dbReference>
<dbReference type="InterPro" id="IPR003593">
    <property type="entry name" value="AAA+_ATPase"/>
</dbReference>
<dbReference type="HOGENOM" id="CLU_000445_0_7_0"/>
<dbReference type="STRING" id="1162668.LFE_1918"/>
<dbReference type="AlphaFoldDB" id="I0IQP7"/>
<evidence type="ECO:0000256" key="3">
    <source>
        <dbReference type="ARBA" id="ARBA00023125"/>
    </source>
</evidence>
<reference evidence="5 6" key="1">
    <citation type="journal article" date="2012" name="J. Bacteriol.">
        <title>Complete Genome Sequence of Leptospirillum ferrooxidans Strain C2-3, Isolated from a Fresh Volcanic Ash Deposit on the Island of Miyake, Japan.</title>
        <authorList>
            <person name="Fujimura R."/>
            <person name="Sato Y."/>
            <person name="Nishizawa T."/>
            <person name="Oshima K."/>
            <person name="Kim S.-W."/>
            <person name="Hattori M."/>
            <person name="Kamijo T."/>
            <person name="Ohta H."/>
        </authorList>
    </citation>
    <scope>NUCLEOTIDE SEQUENCE [LARGE SCALE GENOMIC DNA]</scope>
    <source>
        <strain evidence="5 6">C2-3</strain>
    </source>
</reference>
<organism evidence="5 6">
    <name type="scientific">Leptospirillum ferrooxidans (strain C2-3)</name>
    <dbReference type="NCBI Taxonomy" id="1162668"/>
    <lineage>
        <taxon>Bacteria</taxon>
        <taxon>Pseudomonadati</taxon>
        <taxon>Nitrospirota</taxon>
        <taxon>Nitrospiria</taxon>
        <taxon>Nitrospirales</taxon>
        <taxon>Nitrospiraceae</taxon>
        <taxon>Leptospirillum</taxon>
    </lineage>
</organism>
<dbReference type="SUPFAM" id="SSF52540">
    <property type="entry name" value="P-loop containing nucleoside triphosphate hydrolases"/>
    <property type="match status" value="1"/>
</dbReference>
<dbReference type="PROSITE" id="PS50045">
    <property type="entry name" value="SIGMA54_INTERACT_4"/>
    <property type="match status" value="1"/>
</dbReference>
<dbReference type="CDD" id="cd00009">
    <property type="entry name" value="AAA"/>
    <property type="match status" value="1"/>
</dbReference>
<keyword evidence="6" id="KW-1185">Reference proteome</keyword>
<dbReference type="OrthoDB" id="9771372at2"/>
<proteinExistence type="predicted"/>
<keyword evidence="2" id="KW-0067">ATP-binding</keyword>
<dbReference type="GO" id="GO:0003677">
    <property type="term" value="F:DNA binding"/>
    <property type="evidence" value="ECO:0007669"/>
    <property type="project" value="UniProtKB-KW"/>
</dbReference>
<evidence type="ECO:0000313" key="6">
    <source>
        <dbReference type="Proteomes" id="UP000007382"/>
    </source>
</evidence>
<dbReference type="PROSITE" id="PS00675">
    <property type="entry name" value="SIGMA54_INTERACT_1"/>
    <property type="match status" value="1"/>
</dbReference>
<evidence type="ECO:0000313" key="5">
    <source>
        <dbReference type="EMBL" id="BAM07596.1"/>
    </source>
</evidence>
<dbReference type="GO" id="GO:0006355">
    <property type="term" value="P:regulation of DNA-templated transcription"/>
    <property type="evidence" value="ECO:0007669"/>
    <property type="project" value="InterPro"/>
</dbReference>
<reference evidence="6" key="2">
    <citation type="submission" date="2012-03" db="EMBL/GenBank/DDBJ databases">
        <title>The complete genome sequence of the pioneer microbe on fresh volcanic deposit, Leptospirillum ferrooxidans strain C2-3.</title>
        <authorList>
            <person name="Fujimura R."/>
            <person name="Sato Y."/>
            <person name="Nishizawa T."/>
            <person name="Nanba K."/>
            <person name="Oshima K."/>
            <person name="Hattori M."/>
            <person name="Kamijo T."/>
            <person name="Ohta H."/>
        </authorList>
    </citation>
    <scope>NUCLEOTIDE SEQUENCE [LARGE SCALE GENOMIC DNA]</scope>
    <source>
        <strain evidence="6">C2-3</strain>
    </source>
</reference>
<feature type="domain" description="Sigma-54 factor interaction" evidence="4">
    <location>
        <begin position="12"/>
        <end position="241"/>
    </location>
</feature>
<dbReference type="PANTHER" id="PTHR32071">
    <property type="entry name" value="TRANSCRIPTIONAL REGULATORY PROTEIN"/>
    <property type="match status" value="1"/>
</dbReference>
<evidence type="ECO:0000259" key="4">
    <source>
        <dbReference type="PROSITE" id="PS50045"/>
    </source>
</evidence>
<accession>I0IQP7</accession>
<dbReference type="PATRIC" id="fig|1162668.3.peg.2277"/>
<gene>
    <name evidence="5" type="ordered locus">LFE_1918</name>
</gene>
<dbReference type="FunFam" id="3.40.50.300:FF:000006">
    <property type="entry name" value="DNA-binding transcriptional regulator NtrC"/>
    <property type="match status" value="1"/>
</dbReference>
<keyword evidence="3" id="KW-0238">DNA-binding</keyword>
<protein>
    <submittedName>
        <fullName evidence="5">Putative response regulator receiver protein</fullName>
    </submittedName>
</protein>
<dbReference type="Gene3D" id="3.40.50.300">
    <property type="entry name" value="P-loop containing nucleotide triphosphate hydrolases"/>
    <property type="match status" value="1"/>
</dbReference>
<dbReference type="GO" id="GO:0005524">
    <property type="term" value="F:ATP binding"/>
    <property type="evidence" value="ECO:0007669"/>
    <property type="project" value="UniProtKB-KW"/>
</dbReference>
<dbReference type="eggNOG" id="COG3829">
    <property type="taxonomic scope" value="Bacteria"/>
</dbReference>
<keyword evidence="1" id="KW-0547">Nucleotide-binding</keyword>
<dbReference type="InterPro" id="IPR058031">
    <property type="entry name" value="AAA_lid_NorR"/>
</dbReference>
<name>I0IQP7_LEPFC</name>
<dbReference type="RefSeq" id="WP_014450080.1">
    <property type="nucleotide sequence ID" value="NC_017094.1"/>
</dbReference>
<dbReference type="InterPro" id="IPR025662">
    <property type="entry name" value="Sigma_54_int_dom_ATP-bd_1"/>
</dbReference>
<evidence type="ECO:0000256" key="2">
    <source>
        <dbReference type="ARBA" id="ARBA00022840"/>
    </source>
</evidence>
<dbReference type="Pfam" id="PF25601">
    <property type="entry name" value="AAA_lid_14"/>
    <property type="match status" value="1"/>
</dbReference>
<dbReference type="Pfam" id="PF00158">
    <property type="entry name" value="Sigma54_activat"/>
    <property type="match status" value="1"/>
</dbReference>